<dbReference type="GO" id="GO:0000160">
    <property type="term" value="P:phosphorelay signal transduction system"/>
    <property type="evidence" value="ECO:0007669"/>
    <property type="project" value="InterPro"/>
</dbReference>
<feature type="modified residue" description="4-aspartylphosphate" evidence="5">
    <location>
        <position position="55"/>
    </location>
</feature>
<dbReference type="PROSITE" id="PS50043">
    <property type="entry name" value="HTH_LUXR_2"/>
    <property type="match status" value="1"/>
</dbReference>
<dbReference type="PRINTS" id="PR00038">
    <property type="entry name" value="HTHLUXR"/>
</dbReference>
<organism evidence="8 9">
    <name type="scientific">Agromyces bracchium</name>
    <dbReference type="NCBI Taxonomy" id="88376"/>
    <lineage>
        <taxon>Bacteria</taxon>
        <taxon>Bacillati</taxon>
        <taxon>Actinomycetota</taxon>
        <taxon>Actinomycetes</taxon>
        <taxon>Micrococcales</taxon>
        <taxon>Microbacteriaceae</taxon>
        <taxon>Agromyces</taxon>
    </lineage>
</organism>
<keyword evidence="1 5" id="KW-0597">Phosphoprotein</keyword>
<dbReference type="Pfam" id="PF00196">
    <property type="entry name" value="GerE"/>
    <property type="match status" value="1"/>
</dbReference>
<dbReference type="EMBL" id="WMLB01000006">
    <property type="protein sequence ID" value="MTH67046.1"/>
    <property type="molecule type" value="Genomic_DNA"/>
</dbReference>
<name>A0A6I3M6T7_9MICO</name>
<evidence type="ECO:0000256" key="2">
    <source>
        <dbReference type="ARBA" id="ARBA00023015"/>
    </source>
</evidence>
<dbReference type="PROSITE" id="PS50110">
    <property type="entry name" value="RESPONSE_REGULATORY"/>
    <property type="match status" value="1"/>
</dbReference>
<dbReference type="AlphaFoldDB" id="A0A6I3M6T7"/>
<dbReference type="OrthoDB" id="9808843at2"/>
<dbReference type="GO" id="GO:0006355">
    <property type="term" value="P:regulation of DNA-templated transcription"/>
    <property type="evidence" value="ECO:0007669"/>
    <property type="project" value="InterPro"/>
</dbReference>
<evidence type="ECO:0000313" key="9">
    <source>
        <dbReference type="Proteomes" id="UP000433071"/>
    </source>
</evidence>
<keyword evidence="4" id="KW-0804">Transcription</keyword>
<dbReference type="Pfam" id="PF00072">
    <property type="entry name" value="Response_reg"/>
    <property type="match status" value="1"/>
</dbReference>
<evidence type="ECO:0000256" key="5">
    <source>
        <dbReference type="PROSITE-ProRule" id="PRU00169"/>
    </source>
</evidence>
<dbReference type="InterPro" id="IPR058245">
    <property type="entry name" value="NreC/VraR/RcsB-like_REC"/>
</dbReference>
<dbReference type="CDD" id="cd17535">
    <property type="entry name" value="REC_NarL-like"/>
    <property type="match status" value="1"/>
</dbReference>
<evidence type="ECO:0000313" key="8">
    <source>
        <dbReference type="EMBL" id="MTH67046.1"/>
    </source>
</evidence>
<evidence type="ECO:0000259" key="6">
    <source>
        <dbReference type="PROSITE" id="PS50043"/>
    </source>
</evidence>
<accession>A0A6I3M6T7</accession>
<dbReference type="PANTHER" id="PTHR43214:SF24">
    <property type="entry name" value="TRANSCRIPTIONAL REGULATORY PROTEIN NARL-RELATED"/>
    <property type="match status" value="1"/>
</dbReference>
<feature type="domain" description="Response regulatory" evidence="7">
    <location>
        <begin position="4"/>
        <end position="122"/>
    </location>
</feature>
<reference evidence="8 9" key="1">
    <citation type="submission" date="2019-11" db="EMBL/GenBank/DDBJ databases">
        <title>Agromyces kandeliae sp. nov., isolated from mangrove soil.</title>
        <authorList>
            <person name="Wang R."/>
        </authorList>
    </citation>
    <scope>NUCLEOTIDE SEQUENCE [LARGE SCALE GENOMIC DNA]</scope>
    <source>
        <strain evidence="8 9">JCM 11433</strain>
    </source>
</reference>
<sequence length="234" mass="24383">MTARVLVVDDQPLIRQAVRALLDAEPTLEVVGEAADGAEALDLVRELRPDVVLMDIRMPGLDGIEATRRIGADPALADVRVLILTTFEEDENVVRALHAGASGFIGKGTDPDALVEAVHTVHAGESLLSPSATRVLIERYVRPGPVPAPAATSSLGAALATLTDREREVLVLVAGGLSNDDLAERLVISRHTAKTHVNRVMAKLGAHDRAQLVIAAYEAGLVRPGGAGGGAGGD</sequence>
<dbReference type="InterPro" id="IPR000792">
    <property type="entry name" value="Tscrpt_reg_LuxR_C"/>
</dbReference>
<evidence type="ECO:0000256" key="1">
    <source>
        <dbReference type="ARBA" id="ARBA00022553"/>
    </source>
</evidence>
<feature type="domain" description="HTH luxR-type" evidence="6">
    <location>
        <begin position="155"/>
        <end position="220"/>
    </location>
</feature>
<keyword evidence="9" id="KW-1185">Reference proteome</keyword>
<evidence type="ECO:0000256" key="4">
    <source>
        <dbReference type="ARBA" id="ARBA00023163"/>
    </source>
</evidence>
<dbReference type="CDD" id="cd06170">
    <property type="entry name" value="LuxR_C_like"/>
    <property type="match status" value="1"/>
</dbReference>
<dbReference type="SUPFAM" id="SSF46894">
    <property type="entry name" value="C-terminal effector domain of the bipartite response regulators"/>
    <property type="match status" value="1"/>
</dbReference>
<protein>
    <submittedName>
        <fullName evidence="8">Response regulator</fullName>
    </submittedName>
</protein>
<evidence type="ECO:0000256" key="3">
    <source>
        <dbReference type="ARBA" id="ARBA00023125"/>
    </source>
</evidence>
<dbReference type="GO" id="GO:0003677">
    <property type="term" value="F:DNA binding"/>
    <property type="evidence" value="ECO:0007669"/>
    <property type="project" value="UniProtKB-KW"/>
</dbReference>
<proteinExistence type="predicted"/>
<dbReference type="InterPro" id="IPR001789">
    <property type="entry name" value="Sig_transdc_resp-reg_receiver"/>
</dbReference>
<keyword evidence="3" id="KW-0238">DNA-binding</keyword>
<dbReference type="Proteomes" id="UP000433071">
    <property type="component" value="Unassembled WGS sequence"/>
</dbReference>
<keyword evidence="2" id="KW-0805">Transcription regulation</keyword>
<gene>
    <name evidence="8" type="ORF">GJ743_01505</name>
</gene>
<dbReference type="InterPro" id="IPR016032">
    <property type="entry name" value="Sig_transdc_resp-reg_C-effctor"/>
</dbReference>
<dbReference type="InterPro" id="IPR039420">
    <property type="entry name" value="WalR-like"/>
</dbReference>
<dbReference type="PANTHER" id="PTHR43214">
    <property type="entry name" value="TWO-COMPONENT RESPONSE REGULATOR"/>
    <property type="match status" value="1"/>
</dbReference>
<dbReference type="SMART" id="SM00421">
    <property type="entry name" value="HTH_LUXR"/>
    <property type="match status" value="1"/>
</dbReference>
<dbReference type="InterPro" id="IPR011006">
    <property type="entry name" value="CheY-like_superfamily"/>
</dbReference>
<dbReference type="SUPFAM" id="SSF52172">
    <property type="entry name" value="CheY-like"/>
    <property type="match status" value="1"/>
</dbReference>
<dbReference type="SMART" id="SM00448">
    <property type="entry name" value="REC"/>
    <property type="match status" value="1"/>
</dbReference>
<dbReference type="RefSeq" id="WP_155050170.1">
    <property type="nucleotide sequence ID" value="NZ_BAAAIB010000003.1"/>
</dbReference>
<evidence type="ECO:0000259" key="7">
    <source>
        <dbReference type="PROSITE" id="PS50110"/>
    </source>
</evidence>
<comment type="caution">
    <text evidence="8">The sequence shown here is derived from an EMBL/GenBank/DDBJ whole genome shotgun (WGS) entry which is preliminary data.</text>
</comment>
<dbReference type="Gene3D" id="3.40.50.2300">
    <property type="match status" value="1"/>
</dbReference>